<evidence type="ECO:0000313" key="1">
    <source>
        <dbReference type="EMBL" id="KAH8034007.1"/>
    </source>
</evidence>
<dbReference type="EMBL" id="JABSTU010000004">
    <property type="protein sequence ID" value="KAH8034007.1"/>
    <property type="molecule type" value="Genomic_DNA"/>
</dbReference>
<name>A0A9J6EIC1_RHIMP</name>
<keyword evidence="2" id="KW-1185">Reference proteome</keyword>
<reference evidence="1" key="2">
    <citation type="submission" date="2021-09" db="EMBL/GenBank/DDBJ databases">
        <authorList>
            <person name="Jia N."/>
            <person name="Wang J."/>
            <person name="Shi W."/>
            <person name="Du L."/>
            <person name="Sun Y."/>
            <person name="Zhan W."/>
            <person name="Jiang J."/>
            <person name="Wang Q."/>
            <person name="Zhang B."/>
            <person name="Ji P."/>
            <person name="Sakyi L.B."/>
            <person name="Cui X."/>
            <person name="Yuan T."/>
            <person name="Jiang B."/>
            <person name="Yang W."/>
            <person name="Lam T.T.-Y."/>
            <person name="Chang Q."/>
            <person name="Ding S."/>
            <person name="Wang X."/>
            <person name="Zhu J."/>
            <person name="Ruan X."/>
            <person name="Zhao L."/>
            <person name="Wei J."/>
            <person name="Que T."/>
            <person name="Du C."/>
            <person name="Cheng J."/>
            <person name="Dai P."/>
            <person name="Han X."/>
            <person name="Huang E."/>
            <person name="Gao Y."/>
            <person name="Liu J."/>
            <person name="Shao H."/>
            <person name="Ye R."/>
            <person name="Li L."/>
            <person name="Wei W."/>
            <person name="Wang X."/>
            <person name="Wang C."/>
            <person name="Huo Q."/>
            <person name="Li W."/>
            <person name="Guo W."/>
            <person name="Chen H."/>
            <person name="Chen S."/>
            <person name="Zhou L."/>
            <person name="Zhou L."/>
            <person name="Ni X."/>
            <person name="Tian J."/>
            <person name="Zhou Y."/>
            <person name="Sheng Y."/>
            <person name="Liu T."/>
            <person name="Pan Y."/>
            <person name="Xia L."/>
            <person name="Li J."/>
            <person name="Zhao F."/>
            <person name="Cao W."/>
        </authorList>
    </citation>
    <scope>NUCLEOTIDE SEQUENCE</scope>
    <source>
        <strain evidence="1">Rmic-2018</strain>
        <tissue evidence="1">Larvae</tissue>
    </source>
</reference>
<dbReference type="AlphaFoldDB" id="A0A9J6EIC1"/>
<proteinExistence type="predicted"/>
<gene>
    <name evidence="1" type="ORF">HPB51_018518</name>
</gene>
<reference evidence="1" key="1">
    <citation type="journal article" date="2020" name="Cell">
        <title>Large-Scale Comparative Analyses of Tick Genomes Elucidate Their Genetic Diversity and Vector Capacities.</title>
        <authorList>
            <consortium name="Tick Genome and Microbiome Consortium (TIGMIC)"/>
            <person name="Jia N."/>
            <person name="Wang J."/>
            <person name="Shi W."/>
            <person name="Du L."/>
            <person name="Sun Y."/>
            <person name="Zhan W."/>
            <person name="Jiang J.F."/>
            <person name="Wang Q."/>
            <person name="Zhang B."/>
            <person name="Ji P."/>
            <person name="Bell-Sakyi L."/>
            <person name="Cui X.M."/>
            <person name="Yuan T.T."/>
            <person name="Jiang B.G."/>
            <person name="Yang W.F."/>
            <person name="Lam T.T."/>
            <person name="Chang Q.C."/>
            <person name="Ding S.J."/>
            <person name="Wang X.J."/>
            <person name="Zhu J.G."/>
            <person name="Ruan X.D."/>
            <person name="Zhao L."/>
            <person name="Wei J.T."/>
            <person name="Ye R.Z."/>
            <person name="Que T.C."/>
            <person name="Du C.H."/>
            <person name="Zhou Y.H."/>
            <person name="Cheng J.X."/>
            <person name="Dai P.F."/>
            <person name="Guo W.B."/>
            <person name="Han X.H."/>
            <person name="Huang E.J."/>
            <person name="Li L.F."/>
            <person name="Wei W."/>
            <person name="Gao Y.C."/>
            <person name="Liu J.Z."/>
            <person name="Shao H.Z."/>
            <person name="Wang X."/>
            <person name="Wang C.C."/>
            <person name="Yang T.C."/>
            <person name="Huo Q.B."/>
            <person name="Li W."/>
            <person name="Chen H.Y."/>
            <person name="Chen S.E."/>
            <person name="Zhou L.G."/>
            <person name="Ni X.B."/>
            <person name="Tian J.H."/>
            <person name="Sheng Y."/>
            <person name="Liu T."/>
            <person name="Pan Y.S."/>
            <person name="Xia L.Y."/>
            <person name="Li J."/>
            <person name="Zhao F."/>
            <person name="Cao W.C."/>
        </authorList>
    </citation>
    <scope>NUCLEOTIDE SEQUENCE</scope>
    <source>
        <strain evidence="1">Rmic-2018</strain>
    </source>
</reference>
<sequence>MASFTVLQPHRGFPDCRGAIFESVRPKGGLDLKRVSRIRLAQALEKAAILSPEETLEDIVCPNITQNIVVVSTPTSSNVGAYTAASDDTCKSVIRGLDVDIDERQLAAMIVNQRHPKAMQVHRVKETTTVIVLFSGIKETQAAPPKEYRVTDWDEIGKRRKADETEYATLEELFSRHAEDELLATKTVQTDLQGLDYPVYEGRPLDEIGSAFTNLEIEEQHAIATPFNLPEAFGDSASRAICIGGDMRIVNSQSCKIFGSCLCEPHVQLGIVFYLKWLSRLVSIVVSLDLNAAESGVQHKPQTRTTTSLTSEATTDKEACGC</sequence>
<comment type="caution">
    <text evidence="1">The sequence shown here is derived from an EMBL/GenBank/DDBJ whole genome shotgun (WGS) entry which is preliminary data.</text>
</comment>
<dbReference type="Proteomes" id="UP000821866">
    <property type="component" value="Chromosome 2"/>
</dbReference>
<organism evidence="1 2">
    <name type="scientific">Rhipicephalus microplus</name>
    <name type="common">Cattle tick</name>
    <name type="synonym">Boophilus microplus</name>
    <dbReference type="NCBI Taxonomy" id="6941"/>
    <lineage>
        <taxon>Eukaryota</taxon>
        <taxon>Metazoa</taxon>
        <taxon>Ecdysozoa</taxon>
        <taxon>Arthropoda</taxon>
        <taxon>Chelicerata</taxon>
        <taxon>Arachnida</taxon>
        <taxon>Acari</taxon>
        <taxon>Parasitiformes</taxon>
        <taxon>Ixodida</taxon>
        <taxon>Ixodoidea</taxon>
        <taxon>Ixodidae</taxon>
        <taxon>Rhipicephalinae</taxon>
        <taxon>Rhipicephalus</taxon>
        <taxon>Boophilus</taxon>
    </lineage>
</organism>
<evidence type="ECO:0000313" key="2">
    <source>
        <dbReference type="Proteomes" id="UP000821866"/>
    </source>
</evidence>
<protein>
    <submittedName>
        <fullName evidence="1">Uncharacterized protein</fullName>
    </submittedName>
</protein>
<accession>A0A9J6EIC1</accession>